<evidence type="ECO:0000313" key="2">
    <source>
        <dbReference type="Proteomes" id="UP000015351"/>
    </source>
</evidence>
<organism evidence="1 2">
    <name type="scientific">Litoreibacter arenae DSM 19593</name>
    <dbReference type="NCBI Taxonomy" id="1123360"/>
    <lineage>
        <taxon>Bacteria</taxon>
        <taxon>Pseudomonadati</taxon>
        <taxon>Pseudomonadota</taxon>
        <taxon>Alphaproteobacteria</taxon>
        <taxon>Rhodobacterales</taxon>
        <taxon>Roseobacteraceae</taxon>
        <taxon>Litoreibacter</taxon>
    </lineage>
</organism>
<name>S9QQ11_9RHOB</name>
<reference evidence="2" key="1">
    <citation type="journal article" date="2013" name="Stand. Genomic Sci.">
        <title>Genome sequence of the Litoreibacter arenae type strain (DSM 19593(T)), a member of the Roseobacter clade isolated from sea sand.</title>
        <authorList>
            <person name="Riedel T."/>
            <person name="Fiebig A."/>
            <person name="Petersen J."/>
            <person name="Gronow S."/>
            <person name="Kyrpides N.C."/>
            <person name="Goker M."/>
            <person name="Klenk H.P."/>
        </authorList>
    </citation>
    <scope>NUCLEOTIDE SEQUENCE [LARGE SCALE GENOMIC DNA]</scope>
    <source>
        <strain evidence="2">DSM 19593</strain>
    </source>
</reference>
<accession>S9QQ11</accession>
<comment type="caution">
    <text evidence="1">The sequence shown here is derived from an EMBL/GenBank/DDBJ whole genome shotgun (WGS) entry which is preliminary data.</text>
</comment>
<dbReference type="STRING" id="1123360.thalar_00254"/>
<dbReference type="Proteomes" id="UP000015351">
    <property type="component" value="Unassembled WGS sequence"/>
</dbReference>
<proteinExistence type="predicted"/>
<dbReference type="AlphaFoldDB" id="S9QQ11"/>
<gene>
    <name evidence="1" type="ORF">thalar_00254</name>
</gene>
<dbReference type="EMBL" id="AONI01000005">
    <property type="protein sequence ID" value="EPX81698.1"/>
    <property type="molecule type" value="Genomic_DNA"/>
</dbReference>
<sequence length="43" mass="5044">MPVALRPGERWLLDFLSDTFGASRKFRILTVNDDCCRENLCQR</sequence>
<evidence type="ECO:0000313" key="1">
    <source>
        <dbReference type="EMBL" id="EPX81698.1"/>
    </source>
</evidence>
<protein>
    <submittedName>
        <fullName evidence="1">Mobile element protein</fullName>
    </submittedName>
</protein>
<keyword evidence="2" id="KW-1185">Reference proteome</keyword>
<dbReference type="HOGENOM" id="CLU_3235653_0_0_5"/>